<proteinExistence type="predicted"/>
<dbReference type="Gene3D" id="1.10.510.10">
    <property type="entry name" value="Transferase(Phosphotransferase) domain 1"/>
    <property type="match status" value="1"/>
</dbReference>
<reference evidence="3 4" key="1">
    <citation type="submission" date="2012-10" db="EMBL/GenBank/DDBJ databases">
        <authorList>
            <person name="Zafar N."/>
            <person name="Inman J."/>
            <person name="Hall N."/>
            <person name="Lorenzi H."/>
            <person name="Caler E."/>
        </authorList>
    </citation>
    <scope>NUCLEOTIDE SEQUENCE [LARGE SCALE GENOMIC DNA]</scope>
    <source>
        <strain evidence="3 4">IP1</strain>
    </source>
</reference>
<dbReference type="PANTHER" id="PTHR45756">
    <property type="entry name" value="PALMITOYLTRANSFERASE"/>
    <property type="match status" value="1"/>
</dbReference>
<dbReference type="PANTHER" id="PTHR45756:SF1">
    <property type="entry name" value="PROTEIN KINASE DOMAIN CONTAINING PROTEIN"/>
    <property type="match status" value="1"/>
</dbReference>
<dbReference type="Proteomes" id="UP000014680">
    <property type="component" value="Unassembled WGS sequence"/>
</dbReference>
<keyword evidence="3" id="KW-0808">Transferase</keyword>
<dbReference type="InterPro" id="IPR053215">
    <property type="entry name" value="TKL_Ser/Thr_kinase"/>
</dbReference>
<dbReference type="GO" id="GO:0004672">
    <property type="term" value="F:protein kinase activity"/>
    <property type="evidence" value="ECO:0007669"/>
    <property type="project" value="InterPro"/>
</dbReference>
<dbReference type="GeneID" id="14887206"/>
<name>A0A0A1U2H0_ENTIV</name>
<feature type="domain" description="Protein kinase" evidence="2">
    <location>
        <begin position="1"/>
        <end position="105"/>
    </location>
</feature>
<dbReference type="InterPro" id="IPR000719">
    <property type="entry name" value="Prot_kinase_dom"/>
</dbReference>
<protein>
    <submittedName>
        <fullName evidence="3">Serine-threonine protein kinase, putative</fullName>
    </submittedName>
</protein>
<dbReference type="EMBL" id="KB206756">
    <property type="protein sequence ID" value="ELP88234.1"/>
    <property type="molecule type" value="Genomic_DNA"/>
</dbReference>
<dbReference type="Pfam" id="PF07714">
    <property type="entry name" value="PK_Tyr_Ser-Thr"/>
    <property type="match status" value="1"/>
</dbReference>
<dbReference type="PROSITE" id="PS50011">
    <property type="entry name" value="PROTEIN_KINASE_DOM"/>
    <property type="match status" value="1"/>
</dbReference>
<feature type="region of interest" description="Disordered" evidence="1">
    <location>
        <begin position="141"/>
        <end position="175"/>
    </location>
</feature>
<dbReference type="AlphaFoldDB" id="A0A0A1U2H0"/>
<accession>A0A0A1U2H0</accession>
<evidence type="ECO:0000313" key="3">
    <source>
        <dbReference type="EMBL" id="ELP88234.1"/>
    </source>
</evidence>
<evidence type="ECO:0000259" key="2">
    <source>
        <dbReference type="PROSITE" id="PS50011"/>
    </source>
</evidence>
<gene>
    <name evidence="3" type="ORF">EIN_225670</name>
</gene>
<evidence type="ECO:0000256" key="1">
    <source>
        <dbReference type="SAM" id="MobiDB-lite"/>
    </source>
</evidence>
<dbReference type="RefSeq" id="XP_004255005.1">
    <property type="nucleotide sequence ID" value="XM_004254957.1"/>
</dbReference>
<dbReference type="InterPro" id="IPR001245">
    <property type="entry name" value="Ser-Thr/Tyr_kinase_cat_dom"/>
</dbReference>
<organism evidence="3 4">
    <name type="scientific">Entamoeba invadens IP1</name>
    <dbReference type="NCBI Taxonomy" id="370355"/>
    <lineage>
        <taxon>Eukaryota</taxon>
        <taxon>Amoebozoa</taxon>
        <taxon>Evosea</taxon>
        <taxon>Archamoebae</taxon>
        <taxon>Mastigamoebida</taxon>
        <taxon>Entamoebidae</taxon>
        <taxon>Entamoeba</taxon>
    </lineage>
</organism>
<dbReference type="SUPFAM" id="SSF56112">
    <property type="entry name" value="Protein kinase-like (PK-like)"/>
    <property type="match status" value="1"/>
</dbReference>
<dbReference type="InterPro" id="IPR011009">
    <property type="entry name" value="Kinase-like_dom_sf"/>
</dbReference>
<sequence length="190" mass="21006">MTEKVGPEVYCAPEGIYSKDITKAYDIYSLAIIIVEAFQKRPAYSTLGSSWDVINFVSKGKRMDIDKVIPNSIGELVKKMWDQVPEKRPQIAEVLPPLKNAQKDVESMDKTKSTEIAVSTDFDIVDSILGPSTAIPVVAKPSVRPSQPPPLQLEHHEEQMETLTPSESKHESQLDTKVADDLTASLLGDL</sequence>
<dbReference type="OrthoDB" id="10261027at2759"/>
<evidence type="ECO:0000313" key="4">
    <source>
        <dbReference type="Proteomes" id="UP000014680"/>
    </source>
</evidence>
<keyword evidence="3" id="KW-0418">Kinase</keyword>
<dbReference type="VEuPathDB" id="AmoebaDB:EIN_225670"/>
<dbReference type="KEGG" id="eiv:EIN_225670"/>
<dbReference type="GO" id="GO:0005524">
    <property type="term" value="F:ATP binding"/>
    <property type="evidence" value="ECO:0007669"/>
    <property type="project" value="InterPro"/>
</dbReference>
<keyword evidence="4" id="KW-1185">Reference proteome</keyword>